<keyword evidence="4" id="KW-1185">Reference proteome</keyword>
<comment type="caution">
    <text evidence="3">The sequence shown here is derived from an EMBL/GenBank/DDBJ whole genome shotgun (WGS) entry which is preliminary data.</text>
</comment>
<feature type="signal peptide" evidence="1">
    <location>
        <begin position="1"/>
        <end position="21"/>
    </location>
</feature>
<dbReference type="AlphaFoldDB" id="A0AAV0K4W5"/>
<evidence type="ECO:0000313" key="3">
    <source>
        <dbReference type="EMBL" id="CAI0417143.1"/>
    </source>
</evidence>
<evidence type="ECO:0000256" key="1">
    <source>
        <dbReference type="SAM" id="SignalP"/>
    </source>
</evidence>
<dbReference type="EMBL" id="CAMGYJ010000005">
    <property type="protein sequence ID" value="CAI0414628.1"/>
    <property type="molecule type" value="Genomic_DNA"/>
</dbReference>
<dbReference type="EMBL" id="CAMGYJ010000005">
    <property type="protein sequence ID" value="CAI0417143.1"/>
    <property type="molecule type" value="Genomic_DNA"/>
</dbReference>
<sequence length="99" mass="10975">MKTQNLSICVFVLLTICLVHGNKVASHSLPHPHPHPSFCEFDTIKIRGFPGTFQRNCNPFRSVCDEACRRKFGDSVFGRLPGEYGVGIVCSCFTACLVN</sequence>
<proteinExistence type="predicted"/>
<evidence type="ECO:0000313" key="4">
    <source>
        <dbReference type="Proteomes" id="UP001154282"/>
    </source>
</evidence>
<protein>
    <submittedName>
        <fullName evidence="3">Uncharacterized protein</fullName>
    </submittedName>
</protein>
<organism evidence="3 4">
    <name type="scientific">Linum tenue</name>
    <dbReference type="NCBI Taxonomy" id="586396"/>
    <lineage>
        <taxon>Eukaryota</taxon>
        <taxon>Viridiplantae</taxon>
        <taxon>Streptophyta</taxon>
        <taxon>Embryophyta</taxon>
        <taxon>Tracheophyta</taxon>
        <taxon>Spermatophyta</taxon>
        <taxon>Magnoliopsida</taxon>
        <taxon>eudicotyledons</taxon>
        <taxon>Gunneridae</taxon>
        <taxon>Pentapetalae</taxon>
        <taxon>rosids</taxon>
        <taxon>fabids</taxon>
        <taxon>Malpighiales</taxon>
        <taxon>Linaceae</taxon>
        <taxon>Linum</taxon>
    </lineage>
</organism>
<evidence type="ECO:0000313" key="2">
    <source>
        <dbReference type="EMBL" id="CAI0414628.1"/>
    </source>
</evidence>
<accession>A0AAV0K4W5</accession>
<dbReference type="Proteomes" id="UP001154282">
    <property type="component" value="Unassembled WGS sequence"/>
</dbReference>
<gene>
    <name evidence="2" type="ORF">LITE_LOCUS16361</name>
    <name evidence="3" type="ORF">LITE_LOCUS17208</name>
</gene>
<name>A0AAV0K4W5_9ROSI</name>
<reference evidence="3" key="1">
    <citation type="submission" date="2022-08" db="EMBL/GenBank/DDBJ databases">
        <authorList>
            <person name="Gutierrez-Valencia J."/>
        </authorList>
    </citation>
    <scope>NUCLEOTIDE SEQUENCE</scope>
</reference>
<feature type="chain" id="PRO_5044713670" evidence="1">
    <location>
        <begin position="22"/>
        <end position="99"/>
    </location>
</feature>
<keyword evidence="1" id="KW-0732">Signal</keyword>